<feature type="region of interest" description="Disordered" evidence="1">
    <location>
        <begin position="1"/>
        <end position="42"/>
    </location>
</feature>
<dbReference type="GO" id="GO:0006396">
    <property type="term" value="P:RNA processing"/>
    <property type="evidence" value="ECO:0007669"/>
    <property type="project" value="InterPro"/>
</dbReference>
<dbReference type="Proteomes" id="UP000016933">
    <property type="component" value="Unassembled WGS sequence"/>
</dbReference>
<dbReference type="Gene3D" id="1.10.1520.10">
    <property type="entry name" value="Ribonuclease III domain"/>
    <property type="match status" value="1"/>
</dbReference>
<dbReference type="AlphaFoldDB" id="M2Y5Z3"/>
<dbReference type="PANTHER" id="PTHR28160:SF1">
    <property type="entry name" value="LARGE RIBOSOMAL SUBUNIT PROTEIN ML57"/>
    <property type="match status" value="1"/>
</dbReference>
<dbReference type="eggNOG" id="ENOG502RXWY">
    <property type="taxonomic scope" value="Eukaryota"/>
</dbReference>
<dbReference type="Pfam" id="PF14622">
    <property type="entry name" value="Ribonucleas_3_3"/>
    <property type="match status" value="1"/>
</dbReference>
<accession>M2Y5Z3</accession>
<dbReference type="FunFam" id="1.10.1520.10:FF:000018">
    <property type="entry name" value="RNase III domain protein"/>
    <property type="match status" value="1"/>
</dbReference>
<dbReference type="GO" id="GO:0004525">
    <property type="term" value="F:ribonuclease III activity"/>
    <property type="evidence" value="ECO:0007669"/>
    <property type="project" value="InterPro"/>
</dbReference>
<dbReference type="PANTHER" id="PTHR28160">
    <property type="entry name" value="54S RIBOSOMAL PROTEIN L15, MITOCHONDRIAL"/>
    <property type="match status" value="1"/>
</dbReference>
<evidence type="ECO:0000313" key="3">
    <source>
        <dbReference type="EMBL" id="EME43674.1"/>
    </source>
</evidence>
<dbReference type="OrthoDB" id="2281895at2759"/>
<dbReference type="CDD" id="cd00593">
    <property type="entry name" value="RIBOc"/>
    <property type="match status" value="1"/>
</dbReference>
<proteinExistence type="predicted"/>
<reference evidence="3 4" key="2">
    <citation type="journal article" date="2012" name="PLoS Pathog.">
        <title>Diverse lifestyles and strategies of plant pathogenesis encoded in the genomes of eighteen Dothideomycetes fungi.</title>
        <authorList>
            <person name="Ohm R.A."/>
            <person name="Feau N."/>
            <person name="Henrissat B."/>
            <person name="Schoch C.L."/>
            <person name="Horwitz B.A."/>
            <person name="Barry K.W."/>
            <person name="Condon B.J."/>
            <person name="Copeland A.C."/>
            <person name="Dhillon B."/>
            <person name="Glaser F."/>
            <person name="Hesse C.N."/>
            <person name="Kosti I."/>
            <person name="LaButti K."/>
            <person name="Lindquist E.A."/>
            <person name="Lucas S."/>
            <person name="Salamov A.A."/>
            <person name="Bradshaw R.E."/>
            <person name="Ciuffetti L."/>
            <person name="Hamelin R.C."/>
            <person name="Kema G.H.J."/>
            <person name="Lawrence C."/>
            <person name="Scott J.A."/>
            <person name="Spatafora J.W."/>
            <person name="Turgeon B.G."/>
            <person name="de Wit P.J.G.M."/>
            <person name="Zhong S."/>
            <person name="Goodwin S.B."/>
            <person name="Grigoriev I.V."/>
        </authorList>
    </citation>
    <scope>NUCLEOTIDE SEQUENCE [LARGE SCALE GENOMIC DNA]</scope>
    <source>
        <strain evidence="4">NZE10 / CBS 128990</strain>
    </source>
</reference>
<gene>
    <name evidence="3" type="ORF">DOTSEDRAFT_54426</name>
</gene>
<organism evidence="3 4">
    <name type="scientific">Dothistroma septosporum (strain NZE10 / CBS 128990)</name>
    <name type="common">Red band needle blight fungus</name>
    <name type="synonym">Mycosphaerella pini</name>
    <dbReference type="NCBI Taxonomy" id="675120"/>
    <lineage>
        <taxon>Eukaryota</taxon>
        <taxon>Fungi</taxon>
        <taxon>Dikarya</taxon>
        <taxon>Ascomycota</taxon>
        <taxon>Pezizomycotina</taxon>
        <taxon>Dothideomycetes</taxon>
        <taxon>Dothideomycetidae</taxon>
        <taxon>Mycosphaerellales</taxon>
        <taxon>Mycosphaerellaceae</taxon>
        <taxon>Dothistroma</taxon>
    </lineage>
</organism>
<dbReference type="InterPro" id="IPR036389">
    <property type="entry name" value="RNase_III_sf"/>
</dbReference>
<dbReference type="GO" id="GO:0005762">
    <property type="term" value="C:mitochondrial large ribosomal subunit"/>
    <property type="evidence" value="ECO:0007669"/>
    <property type="project" value="InterPro"/>
</dbReference>
<dbReference type="SUPFAM" id="SSF69065">
    <property type="entry name" value="RNase III domain-like"/>
    <property type="match status" value="1"/>
</dbReference>
<sequence length="241" mass="26771">MRSAVKPTTARQFTSTAQQSASSPQTSSQPSEPTPRWQQTPPQMRMPIRLRPQPSQPTWAVNSSLEALDSAYDTFIGSTVPRKRGSELLDEETKWLAITHKSFDHGRRGFNDRLAFLGKRILDLQCSLGLLSMPAAEGEGMEKDGRDVFKHRALEGVENITPFAKHQVLDPSRLASLANQYGIDRVVRWKPRKSDDLESSGVETVLAHTIYSVIGALAMQRGGEVAARVARERVLQPLGLR</sequence>
<dbReference type="HOGENOM" id="CLU_057354_1_0_1"/>
<evidence type="ECO:0000313" key="4">
    <source>
        <dbReference type="Proteomes" id="UP000016933"/>
    </source>
</evidence>
<dbReference type="InterPro" id="IPR000999">
    <property type="entry name" value="RNase_III_dom"/>
</dbReference>
<evidence type="ECO:0000259" key="2">
    <source>
        <dbReference type="Pfam" id="PF14622"/>
    </source>
</evidence>
<dbReference type="OMA" id="AHTMYAV"/>
<evidence type="ECO:0000256" key="1">
    <source>
        <dbReference type="SAM" id="MobiDB-lite"/>
    </source>
</evidence>
<keyword evidence="4" id="KW-1185">Reference proteome</keyword>
<name>M2Y5Z3_DOTSN</name>
<feature type="compositionally biased region" description="Low complexity" evidence="1">
    <location>
        <begin position="14"/>
        <end position="35"/>
    </location>
</feature>
<dbReference type="InterPro" id="IPR040030">
    <property type="entry name" value="Ribosomal_mL57"/>
</dbReference>
<feature type="domain" description="RNase III" evidence="2">
    <location>
        <begin position="90"/>
        <end position="237"/>
    </location>
</feature>
<protein>
    <recommendedName>
        <fullName evidence="2">RNase III domain-containing protein</fullName>
    </recommendedName>
</protein>
<dbReference type="EMBL" id="KB446540">
    <property type="protein sequence ID" value="EME43674.1"/>
    <property type="molecule type" value="Genomic_DNA"/>
</dbReference>
<dbReference type="GO" id="GO:0003735">
    <property type="term" value="F:structural constituent of ribosome"/>
    <property type="evidence" value="ECO:0007669"/>
    <property type="project" value="InterPro"/>
</dbReference>
<reference evidence="4" key="1">
    <citation type="journal article" date="2012" name="PLoS Genet.">
        <title>The genomes of the fungal plant pathogens Cladosporium fulvum and Dothistroma septosporum reveal adaptation to different hosts and lifestyles but also signatures of common ancestry.</title>
        <authorList>
            <person name="de Wit P.J.G.M."/>
            <person name="van der Burgt A."/>
            <person name="Oekmen B."/>
            <person name="Stergiopoulos I."/>
            <person name="Abd-Elsalam K.A."/>
            <person name="Aerts A.L."/>
            <person name="Bahkali A.H."/>
            <person name="Beenen H.G."/>
            <person name="Chettri P."/>
            <person name="Cox M.P."/>
            <person name="Datema E."/>
            <person name="de Vries R.P."/>
            <person name="Dhillon B."/>
            <person name="Ganley A.R."/>
            <person name="Griffiths S.A."/>
            <person name="Guo Y."/>
            <person name="Hamelin R.C."/>
            <person name="Henrissat B."/>
            <person name="Kabir M.S."/>
            <person name="Jashni M.K."/>
            <person name="Kema G."/>
            <person name="Klaubauf S."/>
            <person name="Lapidus A."/>
            <person name="Levasseur A."/>
            <person name="Lindquist E."/>
            <person name="Mehrabi R."/>
            <person name="Ohm R.A."/>
            <person name="Owen T.J."/>
            <person name="Salamov A."/>
            <person name="Schwelm A."/>
            <person name="Schijlen E."/>
            <person name="Sun H."/>
            <person name="van den Burg H.A."/>
            <person name="van Ham R.C.H.J."/>
            <person name="Zhang S."/>
            <person name="Goodwin S.B."/>
            <person name="Grigoriev I.V."/>
            <person name="Collemare J."/>
            <person name="Bradshaw R.E."/>
        </authorList>
    </citation>
    <scope>NUCLEOTIDE SEQUENCE [LARGE SCALE GENOMIC DNA]</scope>
    <source>
        <strain evidence="4">NZE10 / CBS 128990</strain>
    </source>
</reference>
<dbReference type="GO" id="GO:0032543">
    <property type="term" value="P:mitochondrial translation"/>
    <property type="evidence" value="ECO:0007669"/>
    <property type="project" value="InterPro"/>
</dbReference>